<name>A0A926QVF8_9ACTN</name>
<protein>
    <submittedName>
        <fullName evidence="1">Uncharacterized protein</fullName>
    </submittedName>
</protein>
<dbReference type="Proteomes" id="UP000621210">
    <property type="component" value="Unassembled WGS sequence"/>
</dbReference>
<dbReference type="EMBL" id="JACVQF010000238">
    <property type="protein sequence ID" value="MBD0424975.1"/>
    <property type="molecule type" value="Genomic_DNA"/>
</dbReference>
<organism evidence="1 2">
    <name type="scientific">Streptomyces griseicoloratus</name>
    <dbReference type="NCBI Taxonomy" id="2752516"/>
    <lineage>
        <taxon>Bacteria</taxon>
        <taxon>Bacillati</taxon>
        <taxon>Actinomycetota</taxon>
        <taxon>Actinomycetes</taxon>
        <taxon>Kitasatosporales</taxon>
        <taxon>Streptomycetaceae</taxon>
        <taxon>Streptomyces</taxon>
    </lineage>
</organism>
<dbReference type="AlphaFoldDB" id="A0A926QVF8"/>
<comment type="caution">
    <text evidence="1">The sequence shown here is derived from an EMBL/GenBank/DDBJ whole genome shotgun (WGS) entry which is preliminary data.</text>
</comment>
<accession>A0A926QVF8</accession>
<sequence length="144" mass="16510">MVSVLTSTLNWVEDTVNKKSGAAVIRNAWVRDREGKDRLSLTRLQAVRKHIVRRGLRTFPDRLHYPGEDWSFVVYRPELLVLDVGVLAADPQKRAALDYVMEALNQGTYGQYLVSGHRFRNKLLELASAHPEIHWQFKQQDAAA</sequence>
<evidence type="ECO:0000313" key="1">
    <source>
        <dbReference type="EMBL" id="MBD0424975.1"/>
    </source>
</evidence>
<reference evidence="1" key="2">
    <citation type="submission" date="2020-09" db="EMBL/GenBank/DDBJ databases">
        <authorList>
            <person name="Luo X."/>
        </authorList>
    </citation>
    <scope>NUCLEOTIDE SEQUENCE</scope>
    <source>
        <strain evidence="1">TRM S81-3</strain>
    </source>
</reference>
<evidence type="ECO:0000313" key="2">
    <source>
        <dbReference type="Proteomes" id="UP000621210"/>
    </source>
</evidence>
<reference evidence="1" key="1">
    <citation type="submission" date="2020-09" db="EMBL/GenBank/DDBJ databases">
        <title>Streptomyces grisecoloratus sp. nov., isolated from cotton soil.</title>
        <authorList>
            <person name="Xing L."/>
        </authorList>
    </citation>
    <scope>NUCLEOTIDE SEQUENCE</scope>
    <source>
        <strain evidence="1">TRM S81-3</strain>
    </source>
</reference>
<keyword evidence="2" id="KW-1185">Reference proteome</keyword>
<gene>
    <name evidence="1" type="ORF">H0H10_38380</name>
</gene>
<proteinExistence type="predicted"/>
<dbReference type="RefSeq" id="WP_188185847.1">
    <property type="nucleotide sequence ID" value="NZ_JACVQF010000238.1"/>
</dbReference>